<gene>
    <name evidence="1" type="ORF">PMEL1_00699</name>
</gene>
<dbReference type="Proteomes" id="UP000267517">
    <property type="component" value="Chromosome I"/>
</dbReference>
<dbReference type="EMBL" id="AP018049">
    <property type="protein sequence ID" value="BBA28791.1"/>
    <property type="molecule type" value="Genomic_DNA"/>
</dbReference>
<reference evidence="1 2" key="1">
    <citation type="submission" date="2017-05" db="EMBL/GenBank/DDBJ databases">
        <title>whole genome sequence of Prevotella melaninogenica GAI 07411.</title>
        <authorList>
            <person name="Kondo Y."/>
            <person name="Hoshino T."/>
        </authorList>
    </citation>
    <scope>NUCLEOTIDE SEQUENCE [LARGE SCALE GENOMIC DNA]</scope>
    <source>
        <strain evidence="1 2">GAI 07411</strain>
    </source>
</reference>
<dbReference type="AlphaFoldDB" id="A0A250KGN5"/>
<organism evidence="1 2">
    <name type="scientific">Prevotella melaninogenica</name>
    <dbReference type="NCBI Taxonomy" id="28132"/>
    <lineage>
        <taxon>Bacteria</taxon>
        <taxon>Pseudomonadati</taxon>
        <taxon>Bacteroidota</taxon>
        <taxon>Bacteroidia</taxon>
        <taxon>Bacteroidales</taxon>
        <taxon>Prevotellaceae</taxon>
        <taxon>Prevotella</taxon>
    </lineage>
</organism>
<proteinExistence type="predicted"/>
<name>A0A250KGN5_9BACT</name>
<accession>A0A250KGN5</accession>
<evidence type="ECO:0000313" key="1">
    <source>
        <dbReference type="EMBL" id="BBA28791.1"/>
    </source>
</evidence>
<evidence type="ECO:0000313" key="2">
    <source>
        <dbReference type="Proteomes" id="UP000267517"/>
    </source>
</evidence>
<protein>
    <submittedName>
        <fullName evidence="1">Uncharacterized protein</fullName>
    </submittedName>
</protein>
<sequence length="226" mass="26923">MGDFGLLFYLYCWLFLFPLREMQTTSRYASRTSASLGEGHSFIALRFGTCMTELPDGLGKIYTVTDDFNRVFQLSHLMHHFFFEGIGLRQMIDYYYLLLRGFSEEERQETLHVLKDVGMYKFTTAVMYVMKEIFGLPDKYLLMEPNHRIGKILVSEILMAGNFGFHDHRYAFAGKSVYSQYFLEIYRNLHFAIDFPSETVWGRPVSRWWHMIYKAYLRRQLRHSQK</sequence>